<evidence type="ECO:0000313" key="2">
    <source>
        <dbReference type="EMBL" id="VAX26006.1"/>
    </source>
</evidence>
<gene>
    <name evidence="2" type="ORF">MNBD_NITROSPINAE04-1557</name>
</gene>
<keyword evidence="1" id="KW-0812">Transmembrane</keyword>
<protein>
    <recommendedName>
        <fullName evidence="3">Zinc ribbon domain-containing protein</fullName>
    </recommendedName>
</protein>
<dbReference type="EMBL" id="UOGA01000321">
    <property type="protein sequence ID" value="VAX26006.1"/>
    <property type="molecule type" value="Genomic_DNA"/>
</dbReference>
<sequence length="133" mass="14759">MASDFERHRPSNVTNGYQTCQKCGCPHKMEDAICSFCGAKLLRKISFSDRFKRAVERAKWRYKLKAPRRSPKSVAKNAASKLVTLILGVALTVVGGWFLLKASQGSGLTDFLVGAIFSIYGVYAVINVVRKKE</sequence>
<evidence type="ECO:0000256" key="1">
    <source>
        <dbReference type="SAM" id="Phobius"/>
    </source>
</evidence>
<proteinExistence type="predicted"/>
<organism evidence="2">
    <name type="scientific">hydrothermal vent metagenome</name>
    <dbReference type="NCBI Taxonomy" id="652676"/>
    <lineage>
        <taxon>unclassified sequences</taxon>
        <taxon>metagenomes</taxon>
        <taxon>ecological metagenomes</taxon>
    </lineage>
</organism>
<feature type="transmembrane region" description="Helical" evidence="1">
    <location>
        <begin position="111"/>
        <end position="129"/>
    </location>
</feature>
<accession>A0A3B1C669</accession>
<evidence type="ECO:0008006" key="3">
    <source>
        <dbReference type="Google" id="ProtNLM"/>
    </source>
</evidence>
<name>A0A3B1C669_9ZZZZ</name>
<keyword evidence="1" id="KW-1133">Transmembrane helix</keyword>
<reference evidence="2" key="1">
    <citation type="submission" date="2018-06" db="EMBL/GenBank/DDBJ databases">
        <authorList>
            <person name="Zhirakovskaya E."/>
        </authorList>
    </citation>
    <scope>NUCLEOTIDE SEQUENCE</scope>
</reference>
<dbReference type="AlphaFoldDB" id="A0A3B1C669"/>
<feature type="transmembrane region" description="Helical" evidence="1">
    <location>
        <begin position="78"/>
        <end position="99"/>
    </location>
</feature>
<keyword evidence="1" id="KW-0472">Membrane</keyword>